<protein>
    <submittedName>
        <fullName evidence="2">PLC-like phosphodiesterase</fullName>
    </submittedName>
</protein>
<dbReference type="InterPro" id="IPR017946">
    <property type="entry name" value="PLC-like_Pdiesterase_TIM-brl"/>
</dbReference>
<dbReference type="SUPFAM" id="SSF51695">
    <property type="entry name" value="PLC-like phosphodiesterases"/>
    <property type="match status" value="1"/>
</dbReference>
<evidence type="ECO:0000313" key="2">
    <source>
        <dbReference type="EMBL" id="KAH6661946.1"/>
    </source>
</evidence>
<feature type="region of interest" description="Disordered" evidence="1">
    <location>
        <begin position="292"/>
        <end position="336"/>
    </location>
</feature>
<comment type="caution">
    <text evidence="2">The sequence shown here is derived from an EMBL/GenBank/DDBJ whole genome shotgun (WGS) entry which is preliminary data.</text>
</comment>
<dbReference type="GO" id="GO:0008081">
    <property type="term" value="F:phosphoric diester hydrolase activity"/>
    <property type="evidence" value="ECO:0007669"/>
    <property type="project" value="InterPro"/>
</dbReference>
<evidence type="ECO:0000313" key="3">
    <source>
        <dbReference type="Proteomes" id="UP000770015"/>
    </source>
</evidence>
<accession>A0A9P8V080</accession>
<gene>
    <name evidence="2" type="ORF">F5X68DRAFT_145216</name>
</gene>
<dbReference type="Proteomes" id="UP000770015">
    <property type="component" value="Unassembled WGS sequence"/>
</dbReference>
<dbReference type="InterPro" id="IPR051057">
    <property type="entry name" value="PI-PLC_domain"/>
</dbReference>
<name>A0A9P8V080_9PEZI</name>
<dbReference type="GO" id="GO:0006629">
    <property type="term" value="P:lipid metabolic process"/>
    <property type="evidence" value="ECO:0007669"/>
    <property type="project" value="InterPro"/>
</dbReference>
<proteinExistence type="predicted"/>
<dbReference type="PANTHER" id="PTHR13593">
    <property type="match status" value="1"/>
</dbReference>
<dbReference type="AlphaFoldDB" id="A0A9P8V080"/>
<reference evidence="2" key="1">
    <citation type="journal article" date="2021" name="Nat. Commun.">
        <title>Genetic determinants of endophytism in the Arabidopsis root mycobiome.</title>
        <authorList>
            <person name="Mesny F."/>
            <person name="Miyauchi S."/>
            <person name="Thiergart T."/>
            <person name="Pickel B."/>
            <person name="Atanasova L."/>
            <person name="Karlsson M."/>
            <person name="Huettel B."/>
            <person name="Barry K.W."/>
            <person name="Haridas S."/>
            <person name="Chen C."/>
            <person name="Bauer D."/>
            <person name="Andreopoulos W."/>
            <person name="Pangilinan J."/>
            <person name="LaButti K."/>
            <person name="Riley R."/>
            <person name="Lipzen A."/>
            <person name="Clum A."/>
            <person name="Drula E."/>
            <person name="Henrissat B."/>
            <person name="Kohler A."/>
            <person name="Grigoriev I.V."/>
            <person name="Martin F.M."/>
            <person name="Hacquard S."/>
        </authorList>
    </citation>
    <scope>NUCLEOTIDE SEQUENCE</scope>
    <source>
        <strain evidence="2">MPI-SDFR-AT-0117</strain>
    </source>
</reference>
<sequence>MALAASASAAACNNSPDLCDRAYNNVTHMGAHNSAFLRDASTGNSISGNQYFNATFALDAGLRLLQAQVHNVDNTLRLCHSSCALLDAGLLEDWLRPINAWMDDHPNDVVTLVLVNAGNQDAATFGKAFTTAGIASKGYVPPSSTAFTPWPTLQTLITAGTRLVTFVASVTPSSDHPYIMNQFSYVFETHFEVTETAGFNCTLDRPASAGAAETAIAAGMLPMMNHFMYTRITDSIIIPNDGAVNTTNSPATSGVAGALGAHAQLCRSQWGLAPTFALVDFYDRGPSIDTADAMNGVSSPEGRTSDEVASGSGTGSGSGSGGTKNSEEDTNGATSGRAGMETVALVTFLAAAVMLF</sequence>
<feature type="compositionally biased region" description="Gly residues" evidence="1">
    <location>
        <begin position="312"/>
        <end position="322"/>
    </location>
</feature>
<evidence type="ECO:0000256" key="1">
    <source>
        <dbReference type="SAM" id="MobiDB-lite"/>
    </source>
</evidence>
<organism evidence="2 3">
    <name type="scientific">Plectosphaerella plurivora</name>
    <dbReference type="NCBI Taxonomy" id="936078"/>
    <lineage>
        <taxon>Eukaryota</taxon>
        <taxon>Fungi</taxon>
        <taxon>Dikarya</taxon>
        <taxon>Ascomycota</taxon>
        <taxon>Pezizomycotina</taxon>
        <taxon>Sordariomycetes</taxon>
        <taxon>Hypocreomycetidae</taxon>
        <taxon>Glomerellales</taxon>
        <taxon>Plectosphaerellaceae</taxon>
        <taxon>Plectosphaerella</taxon>
    </lineage>
</organism>
<keyword evidence="3" id="KW-1185">Reference proteome</keyword>
<dbReference type="OrthoDB" id="7984201at2759"/>
<dbReference type="EMBL" id="JAGSXJ010000048">
    <property type="protein sequence ID" value="KAH6661946.1"/>
    <property type="molecule type" value="Genomic_DNA"/>
</dbReference>
<dbReference type="Pfam" id="PF26146">
    <property type="entry name" value="PI-PLC_X"/>
    <property type="match status" value="1"/>
</dbReference>
<dbReference type="PANTHER" id="PTHR13593:SF80">
    <property type="entry name" value="PLC-LIKE PHOSPHODIESTERASE"/>
    <property type="match status" value="1"/>
</dbReference>
<dbReference type="Gene3D" id="3.20.20.190">
    <property type="entry name" value="Phosphatidylinositol (PI) phosphodiesterase"/>
    <property type="match status" value="1"/>
</dbReference>